<sequence length="327" mass="34918">MRKRWMAKAILMCATATVLATGCAKNDTANKMEQTSGTANAESDSSLEETTEATAQSENAEAADAGVASGDETVEAKEVVEEGMEPVSADQLKEGTYEVTVDSSSSMFKVTKCELTVKDGAMQAVMTMSGSGYGKLYLGKAEEAVKAEESEMIPAETAEDGSCTFTVPVEALDAGIDCSAFSKKKEKWYDREIVFRADSLPSEAYADGTVVTVESLGLADGTYTVEVSMQGGSGKVSVESPTHLTVKDGVATAEVIWSSPNYDYMKVNDVKYDRIGQVGEGDSSIFEIPIAEFDRKLAVLADTVAMSQPHEISYTLTFDSASLRQEN</sequence>
<feature type="chain" id="PRO_5042297810" evidence="2">
    <location>
        <begin position="21"/>
        <end position="327"/>
    </location>
</feature>
<protein>
    <submittedName>
        <fullName evidence="3">Uncharacterized protein</fullName>
    </submittedName>
</protein>
<name>A0AAE3DJ53_9FIRM</name>
<dbReference type="PROSITE" id="PS51257">
    <property type="entry name" value="PROKAR_LIPOPROTEIN"/>
    <property type="match status" value="1"/>
</dbReference>
<dbReference type="Proteomes" id="UP001198962">
    <property type="component" value="Unassembled WGS sequence"/>
</dbReference>
<keyword evidence="2" id="KW-0732">Signal</keyword>
<evidence type="ECO:0000313" key="3">
    <source>
        <dbReference type="EMBL" id="MCC2163787.1"/>
    </source>
</evidence>
<feature type="compositionally biased region" description="Polar residues" evidence="1">
    <location>
        <begin position="32"/>
        <end position="44"/>
    </location>
</feature>
<comment type="caution">
    <text evidence="3">The sequence shown here is derived from an EMBL/GenBank/DDBJ whole genome shotgun (WGS) entry which is preliminary data.</text>
</comment>
<evidence type="ECO:0000313" key="4">
    <source>
        <dbReference type="Proteomes" id="UP001198962"/>
    </source>
</evidence>
<evidence type="ECO:0000256" key="1">
    <source>
        <dbReference type="SAM" id="MobiDB-lite"/>
    </source>
</evidence>
<gene>
    <name evidence="3" type="ORF">LKD32_02630</name>
</gene>
<proteinExistence type="predicted"/>
<keyword evidence="4" id="KW-1185">Reference proteome</keyword>
<feature type="signal peptide" evidence="2">
    <location>
        <begin position="1"/>
        <end position="20"/>
    </location>
</feature>
<accession>A0AAE3DJ53</accession>
<dbReference type="RefSeq" id="WP_308450570.1">
    <property type="nucleotide sequence ID" value="NZ_JAJEPU010000004.1"/>
</dbReference>
<feature type="region of interest" description="Disordered" evidence="1">
    <location>
        <begin position="32"/>
        <end position="70"/>
    </location>
</feature>
<reference evidence="3" key="1">
    <citation type="submission" date="2021-10" db="EMBL/GenBank/DDBJ databases">
        <title>Anaerobic single-cell dispensing facilitates the cultivation of human gut bacteria.</title>
        <authorList>
            <person name="Afrizal A."/>
        </authorList>
    </citation>
    <scope>NUCLEOTIDE SEQUENCE</scope>
    <source>
        <strain evidence="3">CLA-AA-H274</strain>
    </source>
</reference>
<dbReference type="AlphaFoldDB" id="A0AAE3DJ53"/>
<organism evidence="3 4">
    <name type="scientific">Brotaphodocola catenula</name>
    <dbReference type="NCBI Taxonomy" id="2885361"/>
    <lineage>
        <taxon>Bacteria</taxon>
        <taxon>Bacillati</taxon>
        <taxon>Bacillota</taxon>
        <taxon>Clostridia</taxon>
        <taxon>Lachnospirales</taxon>
        <taxon>Lachnospiraceae</taxon>
        <taxon>Brotaphodocola</taxon>
    </lineage>
</organism>
<evidence type="ECO:0000256" key="2">
    <source>
        <dbReference type="SAM" id="SignalP"/>
    </source>
</evidence>
<dbReference type="EMBL" id="JAJEPU010000004">
    <property type="protein sequence ID" value="MCC2163787.1"/>
    <property type="molecule type" value="Genomic_DNA"/>
</dbReference>